<accession>A0A8H7A7T0</accession>
<dbReference type="AlphaFoldDB" id="A0A8H7A7T0"/>
<name>A0A8H7A7T0_9EURO</name>
<keyword evidence="3" id="KW-1185">Reference proteome</keyword>
<feature type="region of interest" description="Disordered" evidence="1">
    <location>
        <begin position="137"/>
        <end position="159"/>
    </location>
</feature>
<comment type="caution">
    <text evidence="2">The sequence shown here is derived from an EMBL/GenBank/DDBJ whole genome shotgun (WGS) entry which is preliminary data.</text>
</comment>
<dbReference type="OrthoDB" id="5427334at2759"/>
<evidence type="ECO:0000313" key="3">
    <source>
        <dbReference type="Proteomes" id="UP000606974"/>
    </source>
</evidence>
<evidence type="ECO:0000256" key="1">
    <source>
        <dbReference type="SAM" id="MobiDB-lite"/>
    </source>
</evidence>
<reference evidence="2" key="1">
    <citation type="submission" date="2020-02" db="EMBL/GenBank/DDBJ databases">
        <authorList>
            <person name="Palmer J.M."/>
        </authorList>
    </citation>
    <scope>NUCLEOTIDE SEQUENCE</scope>
    <source>
        <strain evidence="2">EPUS1.4</strain>
        <tissue evidence="2">Thallus</tissue>
    </source>
</reference>
<feature type="region of interest" description="Disordered" evidence="1">
    <location>
        <begin position="70"/>
        <end position="118"/>
    </location>
</feature>
<proteinExistence type="predicted"/>
<dbReference type="Proteomes" id="UP000606974">
    <property type="component" value="Unassembled WGS sequence"/>
</dbReference>
<dbReference type="EMBL" id="JAACFV010000144">
    <property type="protein sequence ID" value="KAF7504240.1"/>
    <property type="molecule type" value="Genomic_DNA"/>
</dbReference>
<gene>
    <name evidence="2" type="ORF">GJ744_002562</name>
</gene>
<evidence type="ECO:0000313" key="2">
    <source>
        <dbReference type="EMBL" id="KAF7504240.1"/>
    </source>
</evidence>
<sequence>MREWMRTRAPAKEGAITEGMAGWGILGRLRGSERARSQDWKWEVEGLLKNAGTVDDIKAGLEAALFRLGREGSENGGGGGARVGQIKKDRADGVGESEAEGEAETEKKKNEEEVSATDASKLDIIFDEALGKEKSPRKLCRYQLNPRPNWGPMNRAAGS</sequence>
<organism evidence="2 3">
    <name type="scientific">Endocarpon pusillum</name>
    <dbReference type="NCBI Taxonomy" id="364733"/>
    <lineage>
        <taxon>Eukaryota</taxon>
        <taxon>Fungi</taxon>
        <taxon>Dikarya</taxon>
        <taxon>Ascomycota</taxon>
        <taxon>Pezizomycotina</taxon>
        <taxon>Eurotiomycetes</taxon>
        <taxon>Chaetothyriomycetidae</taxon>
        <taxon>Verrucariales</taxon>
        <taxon>Verrucariaceae</taxon>
        <taxon>Endocarpon</taxon>
    </lineage>
</organism>
<protein>
    <submittedName>
        <fullName evidence="2">Uncharacterized protein</fullName>
    </submittedName>
</protein>